<evidence type="ECO:0000256" key="6">
    <source>
        <dbReference type="ARBA" id="ARBA00022729"/>
    </source>
</evidence>
<dbReference type="InterPro" id="IPR029046">
    <property type="entry name" value="LolA/LolB/LppX"/>
</dbReference>
<accession>A0A1P8KCI5</accession>
<dbReference type="GO" id="GO:0042953">
    <property type="term" value="P:lipoprotein transport"/>
    <property type="evidence" value="ECO:0007669"/>
    <property type="project" value="InterPro"/>
</dbReference>
<evidence type="ECO:0000256" key="10">
    <source>
        <dbReference type="HAMAP-Rule" id="MF_00240"/>
    </source>
</evidence>
<dbReference type="STRING" id="1484693.RS694_15125"/>
<dbReference type="AlphaFoldDB" id="A0A1P8KCI5"/>
<dbReference type="NCBIfam" id="TIGR00547">
    <property type="entry name" value="lolA"/>
    <property type="match status" value="1"/>
</dbReference>
<keyword evidence="8 10" id="KW-0653">Protein transport</keyword>
<sequence precursor="true">MKQIALILIAACAISARAGGLESLENFAKTVKTGRAEFSQVVTAPAKDGQAARAKTSSGTFEFTRPNRFRFVYKKPFEQTMVADGQTLWLYDVDLNQVTARKQAAVLGSTPAALIASAPDLKALQADFALAAAPDKDGLEWVQATPKAKESSLQNVRVGFKAGEFAVLEILDSFGQRSVMTFTGFQANAALDASIFQFKPPAGADVIRQ</sequence>
<comment type="subcellular location">
    <subcellularLocation>
        <location evidence="1 10">Periplasm</location>
    </subcellularLocation>
</comment>
<protein>
    <recommendedName>
        <fullName evidence="4 10">Outer-membrane lipoprotein carrier protein</fullName>
    </recommendedName>
</protein>
<evidence type="ECO:0000313" key="11">
    <source>
        <dbReference type="EMBL" id="APW43733.1"/>
    </source>
</evidence>
<keyword evidence="7 10" id="KW-0574">Periplasm</keyword>
<dbReference type="HAMAP" id="MF_00240">
    <property type="entry name" value="LolA"/>
    <property type="match status" value="1"/>
</dbReference>
<dbReference type="PANTHER" id="PTHR35869:SF1">
    <property type="entry name" value="OUTER-MEMBRANE LIPOPROTEIN CARRIER PROTEIN"/>
    <property type="match status" value="1"/>
</dbReference>
<keyword evidence="12" id="KW-1185">Reference proteome</keyword>
<feature type="chain" id="PRO_5010390667" description="Outer-membrane lipoprotein carrier protein" evidence="10">
    <location>
        <begin position="19"/>
        <end position="209"/>
    </location>
</feature>
<proteinExistence type="inferred from homology"/>
<dbReference type="GO" id="GO:0042597">
    <property type="term" value="C:periplasmic space"/>
    <property type="evidence" value="ECO:0007669"/>
    <property type="project" value="UniProtKB-SubCell"/>
</dbReference>
<dbReference type="eggNOG" id="COG2834">
    <property type="taxonomic scope" value="Bacteria"/>
</dbReference>
<dbReference type="RefSeq" id="WP_029707154.1">
    <property type="nucleotide sequence ID" value="NZ_CP019239.1"/>
</dbReference>
<gene>
    <name evidence="10" type="primary">lolA</name>
    <name evidence="11" type="ORF">RS694_15125</name>
</gene>
<evidence type="ECO:0000256" key="8">
    <source>
        <dbReference type="ARBA" id="ARBA00022927"/>
    </source>
</evidence>
<evidence type="ECO:0000256" key="9">
    <source>
        <dbReference type="ARBA" id="ARBA00023186"/>
    </source>
</evidence>
<dbReference type="PANTHER" id="PTHR35869">
    <property type="entry name" value="OUTER-MEMBRANE LIPOPROTEIN CARRIER PROTEIN"/>
    <property type="match status" value="1"/>
</dbReference>
<dbReference type="KEGG" id="rsb:RS694_15125"/>
<dbReference type="InterPro" id="IPR004564">
    <property type="entry name" value="OM_lipoprot_carrier_LolA-like"/>
</dbReference>
<feature type="signal peptide" evidence="10">
    <location>
        <begin position="1"/>
        <end position="18"/>
    </location>
</feature>
<keyword evidence="6 10" id="KW-0732">Signal</keyword>
<comment type="function">
    <text evidence="10">Participates in the translocation of lipoproteins from the inner membrane to the outer membrane. Only forms a complex with a lipoprotein if the residue after the N-terminal Cys is not an aspartate (The Asp acts as a targeting signal to indicate that the lipoprotein should stay in the inner membrane).</text>
</comment>
<reference evidence="11 12" key="1">
    <citation type="submission" date="2017-01" db="EMBL/GenBank/DDBJ databases">
        <authorList>
            <person name="Mah S.A."/>
            <person name="Swanson W.J."/>
            <person name="Moy G.W."/>
            <person name="Vacquier V.D."/>
        </authorList>
    </citation>
    <scope>NUCLEOTIDE SEQUENCE [LARGE SCALE GENOMIC DNA]</scope>
    <source>
        <strain evidence="11 12">DSM 22694</strain>
    </source>
</reference>
<evidence type="ECO:0000313" key="12">
    <source>
        <dbReference type="Proteomes" id="UP000186110"/>
    </source>
</evidence>
<dbReference type="GO" id="GO:0044874">
    <property type="term" value="P:lipoprotein localization to outer membrane"/>
    <property type="evidence" value="ECO:0007669"/>
    <property type="project" value="UniProtKB-UniRule"/>
</dbReference>
<keyword evidence="11" id="KW-0449">Lipoprotein</keyword>
<evidence type="ECO:0000256" key="5">
    <source>
        <dbReference type="ARBA" id="ARBA00022448"/>
    </source>
</evidence>
<evidence type="ECO:0000256" key="2">
    <source>
        <dbReference type="ARBA" id="ARBA00007615"/>
    </source>
</evidence>
<keyword evidence="5 10" id="KW-0813">Transport</keyword>
<evidence type="ECO:0000256" key="3">
    <source>
        <dbReference type="ARBA" id="ARBA00011245"/>
    </source>
</evidence>
<evidence type="ECO:0000256" key="1">
    <source>
        <dbReference type="ARBA" id="ARBA00004418"/>
    </source>
</evidence>
<dbReference type="Proteomes" id="UP000186110">
    <property type="component" value="Chromosome"/>
</dbReference>
<name>A0A1P8KCI5_9BURK</name>
<dbReference type="EMBL" id="CP019239">
    <property type="protein sequence ID" value="APW43733.1"/>
    <property type="molecule type" value="Genomic_DNA"/>
</dbReference>
<dbReference type="CDD" id="cd16325">
    <property type="entry name" value="LolA"/>
    <property type="match status" value="1"/>
</dbReference>
<dbReference type="Gene3D" id="2.50.20.10">
    <property type="entry name" value="Lipoprotein localisation LolA/LolB/LppX"/>
    <property type="match status" value="1"/>
</dbReference>
<comment type="subunit">
    <text evidence="3 10">Monomer.</text>
</comment>
<organism evidence="11 12">
    <name type="scientific">Rhodoferax saidenbachensis</name>
    <dbReference type="NCBI Taxonomy" id="1484693"/>
    <lineage>
        <taxon>Bacteria</taxon>
        <taxon>Pseudomonadati</taxon>
        <taxon>Pseudomonadota</taxon>
        <taxon>Betaproteobacteria</taxon>
        <taxon>Burkholderiales</taxon>
        <taxon>Comamonadaceae</taxon>
        <taxon>Rhodoferax</taxon>
    </lineage>
</organism>
<comment type="similarity">
    <text evidence="2 10">Belongs to the LolA family.</text>
</comment>
<evidence type="ECO:0000256" key="4">
    <source>
        <dbReference type="ARBA" id="ARBA00014035"/>
    </source>
</evidence>
<evidence type="ECO:0000256" key="7">
    <source>
        <dbReference type="ARBA" id="ARBA00022764"/>
    </source>
</evidence>
<dbReference type="Pfam" id="PF03548">
    <property type="entry name" value="LolA"/>
    <property type="match status" value="1"/>
</dbReference>
<dbReference type="InterPro" id="IPR018323">
    <property type="entry name" value="OM_lipoprot_carrier_LolA_Pbac"/>
</dbReference>
<dbReference type="SUPFAM" id="SSF89392">
    <property type="entry name" value="Prokaryotic lipoproteins and lipoprotein localization factors"/>
    <property type="match status" value="1"/>
</dbReference>
<keyword evidence="9 10" id="KW-0143">Chaperone</keyword>